<proteinExistence type="inferred from homology"/>
<dbReference type="InterPro" id="IPR016030">
    <property type="entry name" value="CblAdoTrfase-like"/>
</dbReference>
<dbReference type="Pfam" id="PF01923">
    <property type="entry name" value="Cob_adeno_trans"/>
    <property type="match status" value="1"/>
</dbReference>
<sequence length="204" mass="23241">MKIYTRSGDAGSTGLVGGTRVRKSDLRVESYGTTDELCSMIGLAVSFMDQEDPFREELLKVQQVVFDCGSDLAKLNDSQQPYKVIQAEIDFLEERIDEYWDKTPEITRFILPGGTRVASTLHVARCIARRAERCVVALMDTEAEINPLVLSYLNRLSDYFFALARLINVLSSEEEIFYQNSAEVFTNKKRKRDRHVSSHSKSKK</sequence>
<comment type="similarity">
    <text evidence="2 15">Belongs to the Cob(I)alamin adenosyltransferase family.</text>
</comment>
<dbReference type="PANTHER" id="PTHR12213:SF0">
    <property type="entry name" value="CORRINOID ADENOSYLTRANSFERASE MMAB"/>
    <property type="match status" value="1"/>
</dbReference>
<organism evidence="17 18">
    <name type="scientific">Vagococcus humatus</name>
    <dbReference type="NCBI Taxonomy" id="1889241"/>
    <lineage>
        <taxon>Bacteria</taxon>
        <taxon>Bacillati</taxon>
        <taxon>Bacillota</taxon>
        <taxon>Bacilli</taxon>
        <taxon>Lactobacillales</taxon>
        <taxon>Enterococcaceae</taxon>
        <taxon>Vagococcus</taxon>
    </lineage>
</organism>
<evidence type="ECO:0000256" key="8">
    <source>
        <dbReference type="ARBA" id="ARBA00022741"/>
    </source>
</evidence>
<evidence type="ECO:0000259" key="16">
    <source>
        <dbReference type="Pfam" id="PF01923"/>
    </source>
</evidence>
<reference evidence="17 18" key="1">
    <citation type="submission" date="2018-03" db="EMBL/GenBank/DDBJ databases">
        <authorList>
            <person name="Gulvik C.A."/>
        </authorList>
    </citation>
    <scope>NUCLEOTIDE SEQUENCE [LARGE SCALE GENOMIC DNA]</scope>
    <source>
        <strain evidence="17 18">JCM 31581</strain>
    </source>
</reference>
<evidence type="ECO:0000256" key="5">
    <source>
        <dbReference type="ARBA" id="ARBA00020963"/>
    </source>
</evidence>
<dbReference type="FunFam" id="1.20.1200.10:FF:000001">
    <property type="entry name" value="Cob(I)yrinic acid a,c-diamide adenosyltransferase"/>
    <property type="match status" value="1"/>
</dbReference>
<keyword evidence="9 15" id="KW-0067">ATP-binding</keyword>
<evidence type="ECO:0000256" key="15">
    <source>
        <dbReference type="RuleBase" id="RU366026"/>
    </source>
</evidence>
<comment type="catalytic activity">
    <reaction evidence="13 15">
        <text>2 cob(II)yrinate a,c diamide + reduced [electron-transfer flavoprotein] + 2 ATP = 2 adenosylcob(III)yrinate a,c-diamide + 2 triphosphate + oxidized [electron-transfer flavoprotein] + 3 H(+)</text>
        <dbReference type="Rhea" id="RHEA:11528"/>
        <dbReference type="Rhea" id="RHEA-COMP:10685"/>
        <dbReference type="Rhea" id="RHEA-COMP:10686"/>
        <dbReference type="ChEBI" id="CHEBI:15378"/>
        <dbReference type="ChEBI" id="CHEBI:18036"/>
        <dbReference type="ChEBI" id="CHEBI:30616"/>
        <dbReference type="ChEBI" id="CHEBI:57692"/>
        <dbReference type="ChEBI" id="CHEBI:58307"/>
        <dbReference type="ChEBI" id="CHEBI:58503"/>
        <dbReference type="ChEBI" id="CHEBI:58537"/>
        <dbReference type="EC" id="2.5.1.17"/>
    </reaction>
</comment>
<dbReference type="GO" id="GO:0008817">
    <property type="term" value="F:corrinoid adenosyltransferase activity"/>
    <property type="evidence" value="ECO:0007669"/>
    <property type="project" value="UniProtKB-UniRule"/>
</dbReference>
<dbReference type="GO" id="GO:0005524">
    <property type="term" value="F:ATP binding"/>
    <property type="evidence" value="ECO:0007669"/>
    <property type="project" value="UniProtKB-UniRule"/>
</dbReference>
<dbReference type="InterPro" id="IPR029499">
    <property type="entry name" value="PduO-typ"/>
</dbReference>
<dbReference type="EMBL" id="PXZH01000001">
    <property type="protein sequence ID" value="RST90309.1"/>
    <property type="molecule type" value="Genomic_DNA"/>
</dbReference>
<evidence type="ECO:0000256" key="14">
    <source>
        <dbReference type="ARBA" id="ARBA00048692"/>
    </source>
</evidence>
<protein>
    <recommendedName>
        <fullName evidence="5 15">Corrinoid adenosyltransferase</fullName>
        <ecNumber evidence="4 15">2.5.1.17</ecNumber>
    </recommendedName>
    <alternativeName>
        <fullName evidence="10 15">Cob(II)alamin adenosyltransferase</fullName>
    </alternativeName>
    <alternativeName>
        <fullName evidence="12 15">Cob(II)yrinic acid a,c-diamide adenosyltransferase</fullName>
    </alternativeName>
    <alternativeName>
        <fullName evidence="11 15">Cobinamide/cobalamin adenosyltransferase</fullName>
    </alternativeName>
</protein>
<evidence type="ECO:0000256" key="7">
    <source>
        <dbReference type="ARBA" id="ARBA00022679"/>
    </source>
</evidence>
<dbReference type="NCBIfam" id="TIGR00636">
    <property type="entry name" value="PduO_Nterm"/>
    <property type="match status" value="1"/>
</dbReference>
<evidence type="ECO:0000256" key="12">
    <source>
        <dbReference type="ARBA" id="ARBA00033354"/>
    </source>
</evidence>
<dbReference type="Proteomes" id="UP000277864">
    <property type="component" value="Unassembled WGS sequence"/>
</dbReference>
<name>A0A3S0ADM9_9ENTE</name>
<keyword evidence="18" id="KW-1185">Reference proteome</keyword>
<evidence type="ECO:0000256" key="6">
    <source>
        <dbReference type="ARBA" id="ARBA00022573"/>
    </source>
</evidence>
<evidence type="ECO:0000256" key="1">
    <source>
        <dbReference type="ARBA" id="ARBA00005121"/>
    </source>
</evidence>
<evidence type="ECO:0000313" key="17">
    <source>
        <dbReference type="EMBL" id="RST90309.1"/>
    </source>
</evidence>
<evidence type="ECO:0000256" key="11">
    <source>
        <dbReference type="ARBA" id="ARBA00033334"/>
    </source>
</evidence>
<feature type="domain" description="Cobalamin adenosyltransferase-like" evidence="16">
    <location>
        <begin position="3"/>
        <end position="166"/>
    </location>
</feature>
<dbReference type="GO" id="GO:0009236">
    <property type="term" value="P:cobalamin biosynthetic process"/>
    <property type="evidence" value="ECO:0007669"/>
    <property type="project" value="UniProtKB-UniRule"/>
</dbReference>
<evidence type="ECO:0000256" key="9">
    <source>
        <dbReference type="ARBA" id="ARBA00022840"/>
    </source>
</evidence>
<evidence type="ECO:0000313" key="18">
    <source>
        <dbReference type="Proteomes" id="UP000277864"/>
    </source>
</evidence>
<dbReference type="RefSeq" id="WP_125942922.1">
    <property type="nucleotide sequence ID" value="NZ_PXZH01000001.1"/>
</dbReference>
<evidence type="ECO:0000256" key="10">
    <source>
        <dbReference type="ARBA" id="ARBA00031529"/>
    </source>
</evidence>
<dbReference type="EC" id="2.5.1.17" evidence="4 15"/>
<comment type="subunit">
    <text evidence="3">Homotrimer.</text>
</comment>
<evidence type="ECO:0000256" key="4">
    <source>
        <dbReference type="ARBA" id="ARBA00012454"/>
    </source>
</evidence>
<evidence type="ECO:0000256" key="3">
    <source>
        <dbReference type="ARBA" id="ARBA00011233"/>
    </source>
</evidence>
<dbReference type="OrthoDB" id="9778896at2"/>
<gene>
    <name evidence="17" type="ORF">C7P63_04345</name>
</gene>
<dbReference type="Gene3D" id="1.20.1200.10">
    <property type="entry name" value="Cobalamin adenosyltransferase-like"/>
    <property type="match status" value="1"/>
</dbReference>
<dbReference type="InterPro" id="IPR036451">
    <property type="entry name" value="CblAdoTrfase-like_sf"/>
</dbReference>
<dbReference type="AlphaFoldDB" id="A0A3S0ADM9"/>
<dbReference type="UniPathway" id="UPA00148">
    <property type="reaction ID" value="UER00233"/>
</dbReference>
<comment type="caution">
    <text evidence="17">The sequence shown here is derived from an EMBL/GenBank/DDBJ whole genome shotgun (WGS) entry which is preliminary data.</text>
</comment>
<dbReference type="PANTHER" id="PTHR12213">
    <property type="entry name" value="CORRINOID ADENOSYLTRANSFERASE"/>
    <property type="match status" value="1"/>
</dbReference>
<comment type="pathway">
    <text evidence="1 15">Cofactor biosynthesis; adenosylcobalamin biosynthesis; adenosylcobalamin from cob(II)yrinate a,c-diamide: step 2/7.</text>
</comment>
<keyword evidence="6 15" id="KW-0169">Cobalamin biosynthesis</keyword>
<keyword evidence="7 15" id="KW-0808">Transferase</keyword>
<evidence type="ECO:0000256" key="2">
    <source>
        <dbReference type="ARBA" id="ARBA00007487"/>
    </source>
</evidence>
<accession>A0A3S0ADM9</accession>
<dbReference type="SUPFAM" id="SSF89028">
    <property type="entry name" value="Cobalamin adenosyltransferase-like"/>
    <property type="match status" value="1"/>
</dbReference>
<comment type="catalytic activity">
    <reaction evidence="14 15">
        <text>2 cob(II)alamin + reduced [electron-transfer flavoprotein] + 2 ATP = 2 adenosylcob(III)alamin + 2 triphosphate + oxidized [electron-transfer flavoprotein] + 3 H(+)</text>
        <dbReference type="Rhea" id="RHEA:28671"/>
        <dbReference type="Rhea" id="RHEA-COMP:10685"/>
        <dbReference type="Rhea" id="RHEA-COMP:10686"/>
        <dbReference type="ChEBI" id="CHEBI:15378"/>
        <dbReference type="ChEBI" id="CHEBI:16304"/>
        <dbReference type="ChEBI" id="CHEBI:18036"/>
        <dbReference type="ChEBI" id="CHEBI:18408"/>
        <dbReference type="ChEBI" id="CHEBI:30616"/>
        <dbReference type="ChEBI" id="CHEBI:57692"/>
        <dbReference type="ChEBI" id="CHEBI:58307"/>
        <dbReference type="EC" id="2.5.1.17"/>
    </reaction>
</comment>
<evidence type="ECO:0000256" key="13">
    <source>
        <dbReference type="ARBA" id="ARBA00048555"/>
    </source>
</evidence>
<keyword evidence="8 15" id="KW-0547">Nucleotide-binding</keyword>